<organism evidence="6 7">
    <name type="scientific">Sphingobacterium nematocida</name>
    <dbReference type="NCBI Taxonomy" id="1513896"/>
    <lineage>
        <taxon>Bacteria</taxon>
        <taxon>Pseudomonadati</taxon>
        <taxon>Bacteroidota</taxon>
        <taxon>Sphingobacteriia</taxon>
        <taxon>Sphingobacteriales</taxon>
        <taxon>Sphingobacteriaceae</taxon>
        <taxon>Sphingobacterium</taxon>
    </lineage>
</organism>
<evidence type="ECO:0000313" key="7">
    <source>
        <dbReference type="Proteomes" id="UP000190150"/>
    </source>
</evidence>
<keyword evidence="1" id="KW-0805">Transcription regulation</keyword>
<evidence type="ECO:0000256" key="2">
    <source>
        <dbReference type="ARBA" id="ARBA00023125"/>
    </source>
</evidence>
<name>A0A1T5BRN0_9SPHI</name>
<dbReference type="PROSITE" id="PS01124">
    <property type="entry name" value="HTH_ARAC_FAMILY_2"/>
    <property type="match status" value="1"/>
</dbReference>
<dbReference type="PROSITE" id="PS00041">
    <property type="entry name" value="HTH_ARAC_FAMILY_1"/>
    <property type="match status" value="1"/>
</dbReference>
<dbReference type="GO" id="GO:0003700">
    <property type="term" value="F:DNA-binding transcription factor activity"/>
    <property type="evidence" value="ECO:0007669"/>
    <property type="project" value="InterPro"/>
</dbReference>
<feature type="transmembrane region" description="Helical" evidence="4">
    <location>
        <begin position="62"/>
        <end position="82"/>
    </location>
</feature>
<dbReference type="SUPFAM" id="SSF46689">
    <property type="entry name" value="Homeodomain-like"/>
    <property type="match status" value="1"/>
</dbReference>
<feature type="transmembrane region" description="Helical" evidence="4">
    <location>
        <begin position="94"/>
        <end position="112"/>
    </location>
</feature>
<dbReference type="Gene3D" id="1.10.10.60">
    <property type="entry name" value="Homeodomain-like"/>
    <property type="match status" value="1"/>
</dbReference>
<dbReference type="RefSeq" id="WP_079641579.1">
    <property type="nucleotide sequence ID" value="NZ_FUZF01000002.1"/>
</dbReference>
<evidence type="ECO:0000259" key="5">
    <source>
        <dbReference type="PROSITE" id="PS01124"/>
    </source>
</evidence>
<dbReference type="GO" id="GO:0043565">
    <property type="term" value="F:sequence-specific DNA binding"/>
    <property type="evidence" value="ECO:0007669"/>
    <property type="project" value="InterPro"/>
</dbReference>
<gene>
    <name evidence="6" type="ORF">SAMN05660841_00899</name>
</gene>
<dbReference type="InterPro" id="IPR018062">
    <property type="entry name" value="HTH_AraC-typ_CS"/>
</dbReference>
<evidence type="ECO:0000256" key="1">
    <source>
        <dbReference type="ARBA" id="ARBA00023015"/>
    </source>
</evidence>
<accession>A0A1T5BRN0</accession>
<keyword evidence="7" id="KW-1185">Reference proteome</keyword>
<keyword evidence="3" id="KW-0804">Transcription</keyword>
<feature type="domain" description="HTH araC/xylS-type" evidence="5">
    <location>
        <begin position="217"/>
        <end position="317"/>
    </location>
</feature>
<dbReference type="EMBL" id="FUZF01000002">
    <property type="protein sequence ID" value="SKB49896.1"/>
    <property type="molecule type" value="Genomic_DNA"/>
</dbReference>
<reference evidence="7" key="1">
    <citation type="submission" date="2017-02" db="EMBL/GenBank/DDBJ databases">
        <authorList>
            <person name="Varghese N."/>
            <person name="Submissions S."/>
        </authorList>
    </citation>
    <scope>NUCLEOTIDE SEQUENCE [LARGE SCALE GENOMIC DNA]</scope>
    <source>
        <strain evidence="7">DSM 24091</strain>
    </source>
</reference>
<dbReference type="PANTHER" id="PTHR43280:SF2">
    <property type="entry name" value="HTH-TYPE TRANSCRIPTIONAL REGULATOR EXSA"/>
    <property type="match status" value="1"/>
</dbReference>
<keyword evidence="4" id="KW-0812">Transmembrane</keyword>
<dbReference type="Proteomes" id="UP000190150">
    <property type="component" value="Unassembled WGS sequence"/>
</dbReference>
<protein>
    <submittedName>
        <fullName evidence="6">AraC-type DNA-binding protein</fullName>
    </submittedName>
</protein>
<feature type="transmembrane region" description="Helical" evidence="4">
    <location>
        <begin position="37"/>
        <end position="55"/>
    </location>
</feature>
<dbReference type="SMART" id="SM00342">
    <property type="entry name" value="HTH_ARAC"/>
    <property type="match status" value="1"/>
</dbReference>
<keyword evidence="2 6" id="KW-0238">DNA-binding</keyword>
<dbReference type="AlphaFoldDB" id="A0A1T5BRN0"/>
<keyword evidence="4" id="KW-0472">Membrane</keyword>
<dbReference type="InterPro" id="IPR009057">
    <property type="entry name" value="Homeodomain-like_sf"/>
</dbReference>
<dbReference type="Pfam" id="PF12833">
    <property type="entry name" value="HTH_18"/>
    <property type="match status" value="1"/>
</dbReference>
<dbReference type="STRING" id="1513896.SAMN05660841_00899"/>
<proteinExistence type="predicted"/>
<evidence type="ECO:0000313" key="6">
    <source>
        <dbReference type="EMBL" id="SKB49896.1"/>
    </source>
</evidence>
<evidence type="ECO:0000256" key="3">
    <source>
        <dbReference type="ARBA" id="ARBA00023163"/>
    </source>
</evidence>
<feature type="transmembrane region" description="Helical" evidence="4">
    <location>
        <begin position="161"/>
        <end position="183"/>
    </location>
</feature>
<dbReference type="OrthoDB" id="9779074at2"/>
<dbReference type="PANTHER" id="PTHR43280">
    <property type="entry name" value="ARAC-FAMILY TRANSCRIPTIONAL REGULATOR"/>
    <property type="match status" value="1"/>
</dbReference>
<dbReference type="InterPro" id="IPR018060">
    <property type="entry name" value="HTH_AraC"/>
</dbReference>
<evidence type="ECO:0000256" key="4">
    <source>
        <dbReference type="SAM" id="Phobius"/>
    </source>
</evidence>
<feature type="transmembrane region" description="Helical" evidence="4">
    <location>
        <begin position="132"/>
        <end position="149"/>
    </location>
</feature>
<keyword evidence="4" id="KW-1133">Transmembrane helix</keyword>
<sequence>MNRPNLTRGWTLYERLVFALIVLEVAHIVILFNDSSFPLPLLYGPLFWSLYTFFVGNRSLKVIKYLFVYSIPFVLFAVWNLLLGSEITWTYYKWYLPIMVPIQIVFPVLILLKMRSFPRASEKAMLIKQQMALGIGISVFVATLFLKHYMNFNFEMNIDPIYAIVVALCFSVGIMINYLYAYYRNYNNEVQLLTSNKERSNFEIEESILKNCAMLLNKAMEGDKLYLDPRLSLDRLSAHVSVPKTIISNYLRHILGYSYYEWLATYRINHAVQLLEDESLDYKLEAIAYASGFSSKTTFNRYFKDIVGILPSLYRNKTTS</sequence>
<feature type="transmembrane region" description="Helical" evidence="4">
    <location>
        <begin position="12"/>
        <end position="31"/>
    </location>
</feature>